<reference evidence="7" key="1">
    <citation type="journal article" date="2021" name="Open Biol.">
        <title>Shared evolutionary footprints suggest mitochondrial oxidative damage underlies multiple complex I losses in fungi.</title>
        <authorList>
            <person name="Schikora-Tamarit M.A."/>
            <person name="Marcet-Houben M."/>
            <person name="Nosek J."/>
            <person name="Gabaldon T."/>
        </authorList>
    </citation>
    <scope>NUCLEOTIDE SEQUENCE</scope>
    <source>
        <strain evidence="7">CBS6075</strain>
    </source>
</reference>
<name>A0A9P8P7G8_9ASCO</name>
<dbReference type="GO" id="GO:0020037">
    <property type="term" value="F:heme binding"/>
    <property type="evidence" value="ECO:0007669"/>
    <property type="project" value="TreeGrafter"/>
</dbReference>
<accession>A0A9P8P7G8</accession>
<gene>
    <name evidence="7" type="ORF">OGAPHI_003423</name>
</gene>
<proteinExistence type="inferred from homology"/>
<dbReference type="InterPro" id="IPR036400">
    <property type="entry name" value="Cyt_B5-like_heme/steroid_sf"/>
</dbReference>
<evidence type="ECO:0000313" key="8">
    <source>
        <dbReference type="Proteomes" id="UP000769157"/>
    </source>
</evidence>
<keyword evidence="5" id="KW-0472">Membrane</keyword>
<dbReference type="PROSITE" id="PS50255">
    <property type="entry name" value="CYTOCHROME_B5_2"/>
    <property type="match status" value="1"/>
</dbReference>
<evidence type="ECO:0000313" key="7">
    <source>
        <dbReference type="EMBL" id="KAH3666973.1"/>
    </source>
</evidence>
<dbReference type="OrthoDB" id="260519at2759"/>
<comment type="similarity">
    <text evidence="4">Belongs to the cytochrome b5 family.</text>
</comment>
<dbReference type="RefSeq" id="XP_046061929.1">
    <property type="nucleotide sequence ID" value="XM_046204398.1"/>
</dbReference>
<evidence type="ECO:0000256" key="1">
    <source>
        <dbReference type="ARBA" id="ARBA00022617"/>
    </source>
</evidence>
<dbReference type="GO" id="GO:0016020">
    <property type="term" value="C:membrane"/>
    <property type="evidence" value="ECO:0007669"/>
    <property type="project" value="TreeGrafter"/>
</dbReference>
<sequence>MAGEYSRRVYTSDEVATHVSENDLWMTINDKVYDVTSLIDRHPGGSEVLFHCAGVDATAAFYDVSHSDNAFAMLIPCFKGYIKQTGSDENRLDKKKASVKKKKYRTYEEIKVTQSQRLKESQQLAFSPRIYLLSLLAFLGLGTFIYLQRKKWSEWI</sequence>
<evidence type="ECO:0000256" key="2">
    <source>
        <dbReference type="ARBA" id="ARBA00022723"/>
    </source>
</evidence>
<evidence type="ECO:0000256" key="5">
    <source>
        <dbReference type="SAM" id="Phobius"/>
    </source>
</evidence>
<evidence type="ECO:0000256" key="3">
    <source>
        <dbReference type="ARBA" id="ARBA00023004"/>
    </source>
</evidence>
<dbReference type="GeneID" id="70235390"/>
<dbReference type="PANTHER" id="PTHR19359">
    <property type="entry name" value="CYTOCHROME B5"/>
    <property type="match status" value="1"/>
</dbReference>
<keyword evidence="5" id="KW-0812">Transmembrane</keyword>
<keyword evidence="3" id="KW-0408">Iron</keyword>
<dbReference type="EMBL" id="JAEUBE010000199">
    <property type="protein sequence ID" value="KAH3666973.1"/>
    <property type="molecule type" value="Genomic_DNA"/>
</dbReference>
<keyword evidence="5" id="KW-1133">Transmembrane helix</keyword>
<dbReference type="Gene3D" id="3.10.120.10">
    <property type="entry name" value="Cytochrome b5-like heme/steroid binding domain"/>
    <property type="match status" value="1"/>
</dbReference>
<dbReference type="SMART" id="SM01117">
    <property type="entry name" value="Cyt-b5"/>
    <property type="match status" value="1"/>
</dbReference>
<dbReference type="Pfam" id="PF00173">
    <property type="entry name" value="Cyt-b5"/>
    <property type="match status" value="1"/>
</dbReference>
<protein>
    <recommendedName>
        <fullName evidence="6">Cytochrome b5 heme-binding domain-containing protein</fullName>
    </recommendedName>
</protein>
<evidence type="ECO:0000256" key="4">
    <source>
        <dbReference type="ARBA" id="ARBA00038168"/>
    </source>
</evidence>
<comment type="caution">
    <text evidence="7">The sequence shown here is derived from an EMBL/GenBank/DDBJ whole genome shotgun (WGS) entry which is preliminary data.</text>
</comment>
<dbReference type="SUPFAM" id="SSF55856">
    <property type="entry name" value="Cytochrome b5-like heme/steroid binding domain"/>
    <property type="match status" value="1"/>
</dbReference>
<keyword evidence="2" id="KW-0479">Metal-binding</keyword>
<feature type="domain" description="Cytochrome b5 heme-binding" evidence="6">
    <location>
        <begin position="7"/>
        <end position="83"/>
    </location>
</feature>
<dbReference type="Proteomes" id="UP000769157">
    <property type="component" value="Unassembled WGS sequence"/>
</dbReference>
<feature type="transmembrane region" description="Helical" evidence="5">
    <location>
        <begin position="130"/>
        <end position="147"/>
    </location>
</feature>
<organism evidence="7 8">
    <name type="scientific">Ogataea philodendri</name>
    <dbReference type="NCBI Taxonomy" id="1378263"/>
    <lineage>
        <taxon>Eukaryota</taxon>
        <taxon>Fungi</taxon>
        <taxon>Dikarya</taxon>
        <taxon>Ascomycota</taxon>
        <taxon>Saccharomycotina</taxon>
        <taxon>Pichiomycetes</taxon>
        <taxon>Pichiales</taxon>
        <taxon>Pichiaceae</taxon>
        <taxon>Ogataea</taxon>
    </lineage>
</organism>
<dbReference type="PANTHER" id="PTHR19359:SF95">
    <property type="entry name" value="CYTOCHROME B5 TYPE B"/>
    <property type="match status" value="1"/>
</dbReference>
<dbReference type="InterPro" id="IPR050668">
    <property type="entry name" value="Cytochrome_b5"/>
</dbReference>
<dbReference type="InterPro" id="IPR001199">
    <property type="entry name" value="Cyt_B5-like_heme/steroid-bd"/>
</dbReference>
<dbReference type="GO" id="GO:0046872">
    <property type="term" value="F:metal ion binding"/>
    <property type="evidence" value="ECO:0007669"/>
    <property type="project" value="UniProtKB-KW"/>
</dbReference>
<keyword evidence="8" id="KW-1185">Reference proteome</keyword>
<evidence type="ECO:0000259" key="6">
    <source>
        <dbReference type="PROSITE" id="PS50255"/>
    </source>
</evidence>
<dbReference type="AlphaFoldDB" id="A0A9P8P7G8"/>
<reference evidence="7" key="2">
    <citation type="submission" date="2021-01" db="EMBL/GenBank/DDBJ databases">
        <authorList>
            <person name="Schikora-Tamarit M.A."/>
        </authorList>
    </citation>
    <scope>NUCLEOTIDE SEQUENCE</scope>
    <source>
        <strain evidence="7">CBS6075</strain>
    </source>
</reference>
<keyword evidence="1" id="KW-0349">Heme</keyword>